<dbReference type="Pfam" id="PF03466">
    <property type="entry name" value="LysR_substrate"/>
    <property type="match status" value="1"/>
</dbReference>
<accession>A0ABU0ELS7</accession>
<keyword evidence="7" id="KW-1185">Reference proteome</keyword>
<dbReference type="EMBL" id="JAUSUT010000001">
    <property type="protein sequence ID" value="MDQ0376134.1"/>
    <property type="molecule type" value="Genomic_DNA"/>
</dbReference>
<dbReference type="GO" id="GO:0003677">
    <property type="term" value="F:DNA binding"/>
    <property type="evidence" value="ECO:0007669"/>
    <property type="project" value="UniProtKB-KW"/>
</dbReference>
<dbReference type="PANTHER" id="PTHR30346:SF0">
    <property type="entry name" value="HCA OPERON TRANSCRIPTIONAL ACTIVATOR HCAR"/>
    <property type="match status" value="1"/>
</dbReference>
<dbReference type="SUPFAM" id="SSF46785">
    <property type="entry name" value="Winged helix' DNA-binding domain"/>
    <property type="match status" value="1"/>
</dbReference>
<evidence type="ECO:0000256" key="1">
    <source>
        <dbReference type="ARBA" id="ARBA00009437"/>
    </source>
</evidence>
<dbReference type="Gene3D" id="3.40.190.10">
    <property type="entry name" value="Periplasmic binding protein-like II"/>
    <property type="match status" value="2"/>
</dbReference>
<keyword evidence="3 6" id="KW-0238">DNA-binding</keyword>
<dbReference type="RefSeq" id="WP_306987834.1">
    <property type="nucleotide sequence ID" value="NZ_JAUSUT010000001.1"/>
</dbReference>
<evidence type="ECO:0000313" key="7">
    <source>
        <dbReference type="Proteomes" id="UP001229651"/>
    </source>
</evidence>
<organism evidence="6 7">
    <name type="scientific">Amycolatopsis thermophila</name>
    <dbReference type="NCBI Taxonomy" id="206084"/>
    <lineage>
        <taxon>Bacteria</taxon>
        <taxon>Bacillati</taxon>
        <taxon>Actinomycetota</taxon>
        <taxon>Actinomycetes</taxon>
        <taxon>Pseudonocardiales</taxon>
        <taxon>Pseudonocardiaceae</taxon>
        <taxon>Amycolatopsis</taxon>
    </lineage>
</organism>
<dbReference type="Pfam" id="PF00126">
    <property type="entry name" value="HTH_1"/>
    <property type="match status" value="1"/>
</dbReference>
<dbReference type="InterPro" id="IPR005119">
    <property type="entry name" value="LysR_subst-bd"/>
</dbReference>
<comment type="caution">
    <text evidence="6">The sequence shown here is derived from an EMBL/GenBank/DDBJ whole genome shotgun (WGS) entry which is preliminary data.</text>
</comment>
<dbReference type="PRINTS" id="PR00039">
    <property type="entry name" value="HTHLYSR"/>
</dbReference>
<keyword evidence="2" id="KW-0805">Transcription regulation</keyword>
<dbReference type="SUPFAM" id="SSF53850">
    <property type="entry name" value="Periplasmic binding protein-like II"/>
    <property type="match status" value="1"/>
</dbReference>
<feature type="domain" description="HTH lysR-type" evidence="5">
    <location>
        <begin position="1"/>
        <end position="58"/>
    </location>
</feature>
<dbReference type="Proteomes" id="UP001229651">
    <property type="component" value="Unassembled WGS sequence"/>
</dbReference>
<dbReference type="PROSITE" id="PS50931">
    <property type="entry name" value="HTH_LYSR"/>
    <property type="match status" value="1"/>
</dbReference>
<dbReference type="InterPro" id="IPR000847">
    <property type="entry name" value="LysR_HTH_N"/>
</dbReference>
<name>A0ABU0ELS7_9PSEU</name>
<evidence type="ECO:0000259" key="5">
    <source>
        <dbReference type="PROSITE" id="PS50931"/>
    </source>
</evidence>
<dbReference type="Gene3D" id="1.10.10.10">
    <property type="entry name" value="Winged helix-like DNA-binding domain superfamily/Winged helix DNA-binding domain"/>
    <property type="match status" value="1"/>
</dbReference>
<reference evidence="6 7" key="1">
    <citation type="submission" date="2023-07" db="EMBL/GenBank/DDBJ databases">
        <title>Sequencing the genomes of 1000 actinobacteria strains.</title>
        <authorList>
            <person name="Klenk H.-P."/>
        </authorList>
    </citation>
    <scope>NUCLEOTIDE SEQUENCE [LARGE SCALE GENOMIC DNA]</scope>
    <source>
        <strain evidence="6 7">DSM 45805</strain>
    </source>
</reference>
<protein>
    <submittedName>
        <fullName evidence="6">DNA-binding transcriptional LysR family regulator</fullName>
    </submittedName>
</protein>
<comment type="similarity">
    <text evidence="1">Belongs to the LysR transcriptional regulatory family.</text>
</comment>
<dbReference type="InterPro" id="IPR036388">
    <property type="entry name" value="WH-like_DNA-bd_sf"/>
</dbReference>
<dbReference type="InterPro" id="IPR036390">
    <property type="entry name" value="WH_DNA-bd_sf"/>
</dbReference>
<sequence length="289" mass="30601">MELRALRYFVTVAEELHFGRAADRLAIAQPAVSQQVARLERELGVRLLDRSPRHVRLTDAGQRVLDAARETLASVDRVRIAAGGVTTVRIGTAPGLTRRLESGVEALRVAGTWFDVVLVDLPVAARLRALRRGDIDLALARGGVAGAGLSVREAWTEPLHAVVSVRHPLASRAALAPGDLAGSVLRLPSRRCDPPLHDAVLTALDQAGARPRLGRPAASTQATVVEVGADAGTWAVLPAEQLADAPSTRVRVIPFDPPLTVAGQVITRADDGTPGHCADVVVEAFRHVA</sequence>
<evidence type="ECO:0000256" key="2">
    <source>
        <dbReference type="ARBA" id="ARBA00023015"/>
    </source>
</evidence>
<keyword evidence="4" id="KW-0804">Transcription</keyword>
<dbReference type="PANTHER" id="PTHR30346">
    <property type="entry name" value="TRANSCRIPTIONAL DUAL REGULATOR HCAR-RELATED"/>
    <property type="match status" value="1"/>
</dbReference>
<evidence type="ECO:0000256" key="3">
    <source>
        <dbReference type="ARBA" id="ARBA00023125"/>
    </source>
</evidence>
<gene>
    <name evidence="6" type="ORF">FB470_000128</name>
</gene>
<evidence type="ECO:0000313" key="6">
    <source>
        <dbReference type="EMBL" id="MDQ0376134.1"/>
    </source>
</evidence>
<proteinExistence type="inferred from homology"/>
<evidence type="ECO:0000256" key="4">
    <source>
        <dbReference type="ARBA" id="ARBA00023163"/>
    </source>
</evidence>